<comment type="caution">
    <text evidence="2">The sequence shown here is derived from an EMBL/GenBank/DDBJ whole genome shotgun (WGS) entry which is preliminary data.</text>
</comment>
<dbReference type="Proteomes" id="UP000177202">
    <property type="component" value="Unassembled WGS sequence"/>
</dbReference>
<accession>A0A1G2UMV4</accession>
<evidence type="ECO:0000313" key="3">
    <source>
        <dbReference type="Proteomes" id="UP000177202"/>
    </source>
</evidence>
<sequence length="137" mass="15690">MKYYRIGLLVLVALGLFIYTNRTIPIEKNINQEVVQAGATSLTIENLYTGKTVLISENETVLEMLEKLDLEDPQVRLSTKEYSGLGVLVESINGKKNGTDSKYWQYKVNDIMPQIGADKYKLKNGDRVEWYFDQSLF</sequence>
<dbReference type="InterPro" id="IPR027954">
    <property type="entry name" value="Transcobalamin-like_C"/>
</dbReference>
<gene>
    <name evidence="2" type="ORF">A3H60_01290</name>
</gene>
<dbReference type="Gene3D" id="2.170.130.30">
    <property type="match status" value="1"/>
</dbReference>
<dbReference type="STRING" id="1802772.A3H60_01290"/>
<evidence type="ECO:0000259" key="1">
    <source>
        <dbReference type="Pfam" id="PF14478"/>
    </source>
</evidence>
<dbReference type="EMBL" id="MHWP01000009">
    <property type="protein sequence ID" value="OHB10741.1"/>
    <property type="molecule type" value="Genomic_DNA"/>
</dbReference>
<protein>
    <recommendedName>
        <fullName evidence="1">Transcobalamin-like C-terminal domain-containing protein</fullName>
    </recommendedName>
</protein>
<dbReference type="AlphaFoldDB" id="A0A1G2UMV4"/>
<proteinExistence type="predicted"/>
<reference evidence="2 3" key="1">
    <citation type="journal article" date="2016" name="Nat. Commun.">
        <title>Thousands of microbial genomes shed light on interconnected biogeochemical processes in an aquifer system.</title>
        <authorList>
            <person name="Anantharaman K."/>
            <person name="Brown C.T."/>
            <person name="Hug L.A."/>
            <person name="Sharon I."/>
            <person name="Castelle C.J."/>
            <person name="Probst A.J."/>
            <person name="Thomas B.C."/>
            <person name="Singh A."/>
            <person name="Wilkins M.J."/>
            <person name="Karaoz U."/>
            <person name="Brodie E.L."/>
            <person name="Williams K.H."/>
            <person name="Hubbard S.S."/>
            <person name="Banfield J.F."/>
        </authorList>
    </citation>
    <scope>NUCLEOTIDE SEQUENCE [LARGE SCALE GENOMIC DNA]</scope>
</reference>
<name>A0A1G2UMV4_9BACT</name>
<organism evidence="2 3">
    <name type="scientific">Candidatus Zambryskibacteria bacterium RIFCSPLOWO2_02_FULL_44_12b</name>
    <dbReference type="NCBI Taxonomy" id="1802772"/>
    <lineage>
        <taxon>Bacteria</taxon>
        <taxon>Candidatus Zambryskiibacteriota</taxon>
    </lineage>
</organism>
<feature type="domain" description="Transcobalamin-like C-terminal" evidence="1">
    <location>
        <begin position="80"/>
        <end position="133"/>
    </location>
</feature>
<dbReference type="Pfam" id="PF14478">
    <property type="entry name" value="DUF4430"/>
    <property type="match status" value="1"/>
</dbReference>
<evidence type="ECO:0000313" key="2">
    <source>
        <dbReference type="EMBL" id="OHB10741.1"/>
    </source>
</evidence>